<dbReference type="Pfam" id="PF01323">
    <property type="entry name" value="DSBA"/>
    <property type="match status" value="1"/>
</dbReference>
<keyword evidence="4" id="KW-0413">Isomerase</keyword>
<dbReference type="InterPro" id="IPR017937">
    <property type="entry name" value="Thioredoxin_CS"/>
</dbReference>
<gene>
    <name evidence="4" type="ORF">S308_04285</name>
</gene>
<evidence type="ECO:0000259" key="3">
    <source>
        <dbReference type="Pfam" id="PF01323"/>
    </source>
</evidence>
<name>A0A5U3E246_SALET</name>
<dbReference type="GO" id="GO:0016491">
    <property type="term" value="F:oxidoreductase activity"/>
    <property type="evidence" value="ECO:0007669"/>
    <property type="project" value="InterPro"/>
</dbReference>
<dbReference type="SUPFAM" id="SSF52833">
    <property type="entry name" value="Thioredoxin-like"/>
    <property type="match status" value="1"/>
</dbReference>
<proteinExistence type="predicted"/>
<evidence type="ECO:0000313" key="4">
    <source>
        <dbReference type="EMBL" id="EBP3984702.1"/>
    </source>
</evidence>
<dbReference type="Gene3D" id="3.40.30.10">
    <property type="entry name" value="Glutaredoxin"/>
    <property type="match status" value="1"/>
</dbReference>
<comment type="caution">
    <text evidence="4">The sequence shown here is derived from an EMBL/GenBank/DDBJ whole genome shotgun (WGS) entry which is preliminary data.</text>
</comment>
<feature type="domain" description="DSBA-like thioredoxin" evidence="3">
    <location>
        <begin position="104"/>
        <end position="197"/>
    </location>
</feature>
<dbReference type="EMBL" id="AAGLPU010000004">
    <property type="protein sequence ID" value="EBP3984702.1"/>
    <property type="molecule type" value="Genomic_DNA"/>
</dbReference>
<dbReference type="InterPro" id="IPR001853">
    <property type="entry name" value="DSBA-like_thioredoxin_dom"/>
</dbReference>
<evidence type="ECO:0000256" key="1">
    <source>
        <dbReference type="ARBA" id="ARBA00023284"/>
    </source>
</evidence>
<dbReference type="PANTHER" id="PTHR35891">
    <property type="entry name" value="THIOL:DISULFIDE INTERCHANGE PROTEIN DSBA"/>
    <property type="match status" value="1"/>
</dbReference>
<evidence type="ECO:0000256" key="2">
    <source>
        <dbReference type="SAM" id="Phobius"/>
    </source>
</evidence>
<sequence length="223" mass="25487">MLTVKKRKFYLFLIIYTLLIILLSSVITTQYIFKVVLSSNQDALRRIDNKQVAQITQISPDTIVEMFSYGCGYCEKSEKELDKFEKMLPASKKLIRMHVSNNGGLGRFAPLYATLNVMGLESKLRVAAFHAVIQERKDLAEPTIRNQWLIANGVDVAEYEKTEKSAQVKALLQLSKQLTEVYGVNGTPEYIVGKRWVTFTDREWPAMGKQLMSLLMNDKPLEK</sequence>
<reference evidence="4" key="1">
    <citation type="submission" date="2018-07" db="EMBL/GenBank/DDBJ databases">
        <authorList>
            <consortium name="GenomeTrakr network: Whole genome sequencing for foodborne pathogen traceback"/>
        </authorList>
    </citation>
    <scope>NUCLEOTIDE SEQUENCE</scope>
    <source>
        <strain evidence="4">CFSAN002857</strain>
    </source>
</reference>
<protein>
    <submittedName>
        <fullName evidence="4">Thiol-disulfide isomerase</fullName>
    </submittedName>
</protein>
<accession>A0A5U3E246</accession>
<keyword evidence="1" id="KW-0676">Redox-active center</keyword>
<dbReference type="InterPro" id="IPR036249">
    <property type="entry name" value="Thioredoxin-like_sf"/>
</dbReference>
<feature type="transmembrane region" description="Helical" evidence="2">
    <location>
        <begin position="9"/>
        <end position="33"/>
    </location>
</feature>
<dbReference type="PANTHER" id="PTHR35891:SF3">
    <property type="entry name" value="THIOL:DISULFIDE INTERCHANGE PROTEIN DSBL"/>
    <property type="match status" value="1"/>
</dbReference>
<dbReference type="PROSITE" id="PS00194">
    <property type="entry name" value="THIOREDOXIN_1"/>
    <property type="match status" value="1"/>
</dbReference>
<dbReference type="InterPro" id="IPR050824">
    <property type="entry name" value="Thiol_disulfide_DsbA"/>
</dbReference>
<keyword evidence="2" id="KW-0472">Membrane</keyword>
<dbReference type="GO" id="GO:0016853">
    <property type="term" value="F:isomerase activity"/>
    <property type="evidence" value="ECO:0007669"/>
    <property type="project" value="UniProtKB-KW"/>
</dbReference>
<organism evidence="4">
    <name type="scientific">Salmonella enterica I</name>
    <dbReference type="NCBI Taxonomy" id="59201"/>
    <lineage>
        <taxon>Bacteria</taxon>
        <taxon>Pseudomonadati</taxon>
        <taxon>Pseudomonadota</taxon>
        <taxon>Gammaproteobacteria</taxon>
        <taxon>Enterobacterales</taxon>
        <taxon>Enterobacteriaceae</taxon>
        <taxon>Salmonella</taxon>
    </lineage>
</organism>
<dbReference type="AlphaFoldDB" id="A0A5U3E246"/>
<keyword evidence="2" id="KW-1133">Transmembrane helix</keyword>
<keyword evidence="2" id="KW-0812">Transmembrane</keyword>